<dbReference type="SUPFAM" id="SSF55874">
    <property type="entry name" value="ATPase domain of HSP90 chaperone/DNA topoisomerase II/histidine kinase"/>
    <property type="match status" value="1"/>
</dbReference>
<feature type="domain" description="PAC" evidence="16">
    <location>
        <begin position="739"/>
        <end position="792"/>
    </location>
</feature>
<dbReference type="CDD" id="cd00130">
    <property type="entry name" value="PAS"/>
    <property type="match status" value="3"/>
</dbReference>
<evidence type="ECO:0000256" key="3">
    <source>
        <dbReference type="ARBA" id="ARBA00022553"/>
    </source>
</evidence>
<evidence type="ECO:0000256" key="8">
    <source>
        <dbReference type="ARBA" id="ARBA00023012"/>
    </source>
</evidence>
<evidence type="ECO:0000259" key="14">
    <source>
        <dbReference type="PROSITE" id="PS50110"/>
    </source>
</evidence>
<keyword evidence="3 11" id="KW-0597">Phosphoprotein</keyword>
<keyword evidence="7" id="KW-0067">ATP-binding</keyword>
<feature type="modified residue" description="4-aspartylphosphate" evidence="11">
    <location>
        <position position="1237"/>
    </location>
</feature>
<dbReference type="InterPro" id="IPR011006">
    <property type="entry name" value="CheY-like_superfamily"/>
</dbReference>
<dbReference type="CDD" id="cd16922">
    <property type="entry name" value="HATPase_EvgS-ArcB-TorS-like"/>
    <property type="match status" value="1"/>
</dbReference>
<accession>A0A7C9HAX1</accession>
<dbReference type="GO" id="GO:0005524">
    <property type="term" value="F:ATP binding"/>
    <property type="evidence" value="ECO:0007669"/>
    <property type="project" value="UniProtKB-KW"/>
</dbReference>
<evidence type="ECO:0000256" key="6">
    <source>
        <dbReference type="ARBA" id="ARBA00022777"/>
    </source>
</evidence>
<dbReference type="CDD" id="cd00082">
    <property type="entry name" value="HisKA"/>
    <property type="match status" value="1"/>
</dbReference>
<feature type="domain" description="Histidine kinase" evidence="13">
    <location>
        <begin position="948"/>
        <end position="1165"/>
    </location>
</feature>
<dbReference type="FunFam" id="3.30.565.10:FF:000010">
    <property type="entry name" value="Sensor histidine kinase RcsC"/>
    <property type="match status" value="1"/>
</dbReference>
<keyword evidence="12" id="KW-0175">Coiled coil</keyword>
<name>A0A7C9HAX1_9RHOB</name>
<dbReference type="InterPro" id="IPR001789">
    <property type="entry name" value="Sig_transdc_resp-reg_receiver"/>
</dbReference>
<dbReference type="Pfam" id="PF08447">
    <property type="entry name" value="PAS_3"/>
    <property type="match status" value="2"/>
</dbReference>
<dbReference type="SMART" id="SM00091">
    <property type="entry name" value="PAS"/>
    <property type="match status" value="6"/>
</dbReference>
<feature type="coiled-coil region" evidence="12">
    <location>
        <begin position="519"/>
        <end position="546"/>
    </location>
</feature>
<feature type="domain" description="Response regulatory" evidence="14">
    <location>
        <begin position="1188"/>
        <end position="1307"/>
    </location>
</feature>
<evidence type="ECO:0000256" key="1">
    <source>
        <dbReference type="ARBA" id="ARBA00000085"/>
    </source>
</evidence>
<dbReference type="InterPro" id="IPR035965">
    <property type="entry name" value="PAS-like_dom_sf"/>
</dbReference>
<dbReference type="SUPFAM" id="SSF52172">
    <property type="entry name" value="CheY-like"/>
    <property type="match status" value="1"/>
</dbReference>
<dbReference type="InterPro" id="IPR013655">
    <property type="entry name" value="PAS_fold_3"/>
</dbReference>
<dbReference type="RefSeq" id="WP_273249194.1">
    <property type="nucleotide sequence ID" value="NZ_VENJ01000009.1"/>
</dbReference>
<dbReference type="Gene3D" id="3.40.50.2300">
    <property type="match status" value="1"/>
</dbReference>
<feature type="domain" description="PAS" evidence="15">
    <location>
        <begin position="408"/>
        <end position="480"/>
    </location>
</feature>
<dbReference type="SMART" id="SM00388">
    <property type="entry name" value="HisKA"/>
    <property type="match status" value="1"/>
</dbReference>
<evidence type="ECO:0000256" key="4">
    <source>
        <dbReference type="ARBA" id="ARBA00022679"/>
    </source>
</evidence>
<dbReference type="SMART" id="SM00086">
    <property type="entry name" value="PAC"/>
    <property type="match status" value="4"/>
</dbReference>
<dbReference type="FunFam" id="1.10.287.130:FF:000002">
    <property type="entry name" value="Two-component osmosensing histidine kinase"/>
    <property type="match status" value="1"/>
</dbReference>
<dbReference type="InterPro" id="IPR000014">
    <property type="entry name" value="PAS"/>
</dbReference>
<dbReference type="Gene3D" id="3.30.450.20">
    <property type="entry name" value="PAS domain"/>
    <property type="match status" value="6"/>
</dbReference>
<evidence type="ECO:0000256" key="11">
    <source>
        <dbReference type="PROSITE-ProRule" id="PRU00169"/>
    </source>
</evidence>
<dbReference type="InterPro" id="IPR000700">
    <property type="entry name" value="PAS-assoc_C"/>
</dbReference>
<evidence type="ECO:0000313" key="18">
    <source>
        <dbReference type="Proteomes" id="UP000483078"/>
    </source>
</evidence>
<proteinExistence type="predicted"/>
<keyword evidence="6" id="KW-0418">Kinase</keyword>
<keyword evidence="8" id="KW-0902">Two-component regulatory system</keyword>
<dbReference type="PROSITE" id="PS50112">
    <property type="entry name" value="PAS"/>
    <property type="match status" value="3"/>
</dbReference>
<dbReference type="Pfam" id="PF00072">
    <property type="entry name" value="Response_reg"/>
    <property type="match status" value="1"/>
</dbReference>
<comment type="catalytic activity">
    <reaction evidence="1">
        <text>ATP + protein L-histidine = ADP + protein N-phospho-L-histidine.</text>
        <dbReference type="EC" id="2.7.13.3"/>
    </reaction>
</comment>
<feature type="coiled-coil region" evidence="12">
    <location>
        <begin position="783"/>
        <end position="810"/>
    </location>
</feature>
<dbReference type="PROSITE" id="PS50110">
    <property type="entry name" value="RESPONSE_REGULATORY"/>
    <property type="match status" value="1"/>
</dbReference>
<feature type="domain" description="PAS" evidence="15">
    <location>
        <begin position="663"/>
        <end position="736"/>
    </location>
</feature>
<evidence type="ECO:0000256" key="9">
    <source>
        <dbReference type="ARBA" id="ARBA00064003"/>
    </source>
</evidence>
<dbReference type="GO" id="GO:0000155">
    <property type="term" value="F:phosphorelay sensor kinase activity"/>
    <property type="evidence" value="ECO:0007669"/>
    <property type="project" value="InterPro"/>
</dbReference>
<protein>
    <recommendedName>
        <fullName evidence="10">Sensory/regulatory protein RpfC</fullName>
        <ecNumber evidence="2">2.7.13.3</ecNumber>
    </recommendedName>
</protein>
<dbReference type="Pfam" id="PF02518">
    <property type="entry name" value="HATPase_c"/>
    <property type="match status" value="1"/>
</dbReference>
<dbReference type="Pfam" id="PF00989">
    <property type="entry name" value="PAS"/>
    <property type="match status" value="1"/>
</dbReference>
<evidence type="ECO:0000259" key="13">
    <source>
        <dbReference type="PROSITE" id="PS50109"/>
    </source>
</evidence>
<comment type="subunit">
    <text evidence="9">At low DSF concentrations, interacts with RpfF.</text>
</comment>
<feature type="domain" description="PAS" evidence="15">
    <location>
        <begin position="277"/>
        <end position="350"/>
    </location>
</feature>
<dbReference type="InterPro" id="IPR013767">
    <property type="entry name" value="PAS_fold"/>
</dbReference>
<keyword evidence="5" id="KW-0547">Nucleotide-binding</keyword>
<evidence type="ECO:0000256" key="2">
    <source>
        <dbReference type="ARBA" id="ARBA00012438"/>
    </source>
</evidence>
<gene>
    <name evidence="17" type="ORF">FH759_07520</name>
</gene>
<dbReference type="PROSITE" id="PS50109">
    <property type="entry name" value="HIS_KIN"/>
    <property type="match status" value="1"/>
</dbReference>
<dbReference type="CDD" id="cd17546">
    <property type="entry name" value="REC_hyHK_CKI1_RcsC-like"/>
    <property type="match status" value="1"/>
</dbReference>
<evidence type="ECO:0000259" key="15">
    <source>
        <dbReference type="PROSITE" id="PS50112"/>
    </source>
</evidence>
<organism evidence="17 18">
    <name type="scientific">Sediminimonas qiaohouensis</name>
    <dbReference type="NCBI Taxonomy" id="552061"/>
    <lineage>
        <taxon>Bacteria</taxon>
        <taxon>Pseudomonadati</taxon>
        <taxon>Pseudomonadota</taxon>
        <taxon>Alphaproteobacteria</taxon>
        <taxon>Rhodobacterales</taxon>
        <taxon>Roseobacteraceae</taxon>
        <taxon>Sediminimonas</taxon>
    </lineage>
</organism>
<dbReference type="SMART" id="SM00448">
    <property type="entry name" value="REC"/>
    <property type="match status" value="1"/>
</dbReference>
<evidence type="ECO:0000256" key="7">
    <source>
        <dbReference type="ARBA" id="ARBA00022840"/>
    </source>
</evidence>
<comment type="caution">
    <text evidence="17">The sequence shown here is derived from an EMBL/GenBank/DDBJ whole genome shotgun (WGS) entry which is preliminary data.</text>
</comment>
<dbReference type="Gene3D" id="1.10.287.130">
    <property type="match status" value="1"/>
</dbReference>
<dbReference type="SUPFAM" id="SSF55785">
    <property type="entry name" value="PYP-like sensor domain (PAS domain)"/>
    <property type="match status" value="5"/>
</dbReference>
<dbReference type="InterPro" id="IPR004358">
    <property type="entry name" value="Sig_transdc_His_kin-like_C"/>
</dbReference>
<evidence type="ECO:0000256" key="10">
    <source>
        <dbReference type="ARBA" id="ARBA00068150"/>
    </source>
</evidence>
<evidence type="ECO:0000256" key="5">
    <source>
        <dbReference type="ARBA" id="ARBA00022741"/>
    </source>
</evidence>
<dbReference type="Pfam" id="PF08448">
    <property type="entry name" value="PAS_4"/>
    <property type="match status" value="1"/>
</dbReference>
<dbReference type="InterPro" id="IPR036097">
    <property type="entry name" value="HisK_dim/P_sf"/>
</dbReference>
<dbReference type="PANTHER" id="PTHR43047">
    <property type="entry name" value="TWO-COMPONENT HISTIDINE PROTEIN KINASE"/>
    <property type="match status" value="1"/>
</dbReference>
<dbReference type="InterPro" id="IPR013656">
    <property type="entry name" value="PAS_4"/>
</dbReference>
<dbReference type="PRINTS" id="PR00344">
    <property type="entry name" value="BCTRLSENSOR"/>
</dbReference>
<dbReference type="Pfam" id="PF12860">
    <property type="entry name" value="PAS_7"/>
    <property type="match status" value="2"/>
</dbReference>
<dbReference type="EMBL" id="VENJ01000009">
    <property type="protein sequence ID" value="MTJ04524.1"/>
    <property type="molecule type" value="Genomic_DNA"/>
</dbReference>
<dbReference type="InterPro" id="IPR005467">
    <property type="entry name" value="His_kinase_dom"/>
</dbReference>
<evidence type="ECO:0000256" key="12">
    <source>
        <dbReference type="SAM" id="Coils"/>
    </source>
</evidence>
<dbReference type="EC" id="2.7.13.3" evidence="2"/>
<dbReference type="SUPFAM" id="SSF47384">
    <property type="entry name" value="Homodimeric domain of signal transducing histidine kinase"/>
    <property type="match status" value="1"/>
</dbReference>
<keyword evidence="4" id="KW-0808">Transferase</keyword>
<dbReference type="InterPro" id="IPR001610">
    <property type="entry name" value="PAC"/>
</dbReference>
<dbReference type="InterPro" id="IPR003594">
    <property type="entry name" value="HATPase_dom"/>
</dbReference>
<dbReference type="Gene3D" id="3.30.565.10">
    <property type="entry name" value="Histidine kinase-like ATPase, C-terminal domain"/>
    <property type="match status" value="1"/>
</dbReference>
<evidence type="ECO:0000259" key="16">
    <source>
        <dbReference type="PROSITE" id="PS50113"/>
    </source>
</evidence>
<dbReference type="InterPro" id="IPR003661">
    <property type="entry name" value="HisK_dim/P_dom"/>
</dbReference>
<evidence type="ECO:0000313" key="17">
    <source>
        <dbReference type="EMBL" id="MTJ04524.1"/>
    </source>
</evidence>
<dbReference type="Pfam" id="PF00512">
    <property type="entry name" value="HisKA"/>
    <property type="match status" value="1"/>
</dbReference>
<dbReference type="PROSITE" id="PS50113">
    <property type="entry name" value="PAC"/>
    <property type="match status" value="3"/>
</dbReference>
<dbReference type="NCBIfam" id="TIGR00229">
    <property type="entry name" value="sensory_box"/>
    <property type="match status" value="3"/>
</dbReference>
<dbReference type="SMART" id="SM00387">
    <property type="entry name" value="HATPase_c"/>
    <property type="match status" value="1"/>
</dbReference>
<sequence length="1309" mass="145925">MVHSYDMLSTRLMGMLLRAPPQETDATLCNVLTELGTDLKCKAFLVLQDGEGFASHGSVCPEDAIARFITPWEKTLSQGSVVHAEDTAAKGDRDHKRPLLVPVVIQNELVGVLALLGAEFPQDCTGALSAVAEGMVNAWTRSKASEQEPHDAMRPPSAELLQALETIDDAFALFDKNDRLVMCNERYREIYSLTAPAMKPGVSFEEIERYAVQHGQLTDANGREDEWIKERLWDRKHAKKDTVQTLSNGRITRVRERRTVDGGLIAVHTDITEMREAEERFENVITGARVGSWELDVPTGKNTINQRWAEILGYSLHELEPSTMLGFWDLCHEDDRDRVKAALDKCIKGEANDFTLDFRMRHKFGHWTWIQSRGQVLRRDAQGKALLLAGIHLDVSAERAARDRLERREALFRHIYDIAPSGIMQLDFESGAILHSNATMEQITGHSRDELRRMSFTDLMAETDDMPPVRHFILEMRETGGFAPIEVKYRHKSGAHVPVEVRGAVGEDPRGRKTVWCFVIDLSDRIERERERMAAAESARAAHETLTTAIEALPDGFVLVDADDRLVLFNSTYRDLYPEISNEISVGRKISDIQRAGIEHGIYADADYDAQAWLDEMRADAENEKRDTLLHLADGRTIRLLEQTTPNGGRVGLRIDVTEIVEAERRLADIISGAQVGTFQADLRNGTNNINDRWANMIGYDRAELEPMTLSRFRDFVHPDDVEKLAQEDTHLTEGRRVFENELRLRHKDGHYIWVLSRGRVTRRAPDGRALMMSGVHINISEQKAREAAIAEAKAELEATIEERDLAEQRFYDISSVSNNWYWEQGPDLRFTFISESVRGATGAEPEVFYGKTRNEVVSVNPAAVAAADWDSLNKTIEAREPFRDFTYLMPKQGSGGDRWFRISGAPVFDNDGEFTGYRGVGADVTELVEATERAEAANQAKSQFLANMSHEIRTPLNGVLGMAELLESSITDPEQHRMIALIRQSGEALLNILNDLLDMSKIEAGRLELEYAPFRVDNLARRLEDIHTLKADEKGLTLDVLIGSGSELPRIGDSHRVQQILHNLLSNAIKFTETGGITLTVSGRAGRPLKITVSDTGIGMTDEQAARLFEDFTQADSSITRRFGGTGLGMSIVRQLVLLMEGDIKVQSHPGEGTTITVELPLDIATQELEPSPGLANDEACSFEGRRILAADDNAANREILSAMLKRLGVNATIVTDGQEAINEARSSDYDLILLDISMPVKDGMTALHEIRDIEEAAGKPPTPIIAVTANAMAHQIAEYVIAGFDSHVPKPFGLKDLKQALSALLAT</sequence>
<dbReference type="GO" id="GO:0006355">
    <property type="term" value="P:regulation of DNA-templated transcription"/>
    <property type="evidence" value="ECO:0007669"/>
    <property type="project" value="InterPro"/>
</dbReference>
<reference evidence="17 18" key="1">
    <citation type="submission" date="2019-06" db="EMBL/GenBank/DDBJ databases">
        <title>Enrichment of Autotrophic Halophilic Microorganisms from Red Sea Brine Pool Using Microbial Electrosynthesis System.</title>
        <authorList>
            <person name="Alqahtani M.F."/>
            <person name="Bajracharya S."/>
            <person name="Katuri K.P."/>
            <person name="Ali M."/>
            <person name="Saikaly P.E."/>
        </authorList>
    </citation>
    <scope>NUCLEOTIDE SEQUENCE [LARGE SCALE GENOMIC DNA]</scope>
    <source>
        <strain evidence="17">MES6</strain>
    </source>
</reference>
<dbReference type="Proteomes" id="UP000483078">
    <property type="component" value="Unassembled WGS sequence"/>
</dbReference>
<feature type="domain" description="PAC" evidence="16">
    <location>
        <begin position="884"/>
        <end position="937"/>
    </location>
</feature>
<feature type="domain" description="PAC" evidence="16">
    <location>
        <begin position="354"/>
        <end position="407"/>
    </location>
</feature>
<dbReference type="InterPro" id="IPR036890">
    <property type="entry name" value="HATPase_C_sf"/>
</dbReference>